<proteinExistence type="predicted"/>
<evidence type="ECO:0000313" key="1">
    <source>
        <dbReference type="EMBL" id="BAO05176.1"/>
    </source>
</evidence>
<accession>A0A060N3T4</accession>
<protein>
    <submittedName>
        <fullName evidence="1">Uncharacterized protein</fullName>
    </submittedName>
</protein>
<sequence>MTTSIDVYKIPVKYKSLENYENEHLEYEDDDSDYENLIFTLCGFDRCNLITELFDITYSKQIPPSGSGLFEGKYIITLEEFLKAKNIFFNKYKEKDFDYINGQIERFFIEVEPIIKIEKKMYFEIG</sequence>
<dbReference type="RefSeq" id="WP_030032350.1">
    <property type="nucleotide sequence ID" value="NZ_BA000059.1"/>
</dbReference>
<organism evidence="1">
    <name type="scientific">Clostridium botulinum B str. Osaka05</name>
    <dbReference type="NCBI Taxonomy" id="1407017"/>
    <lineage>
        <taxon>Bacteria</taxon>
        <taxon>Bacillati</taxon>
        <taxon>Bacillota</taxon>
        <taxon>Clostridia</taxon>
        <taxon>Eubacteriales</taxon>
        <taxon>Clostridiaceae</taxon>
        <taxon>Clostridium</taxon>
    </lineage>
</organism>
<name>A0A060N3T4_CLOBO</name>
<reference evidence="1" key="1">
    <citation type="submission" date="2013-10" db="EMBL/GenBank/DDBJ databases">
        <title>Draft genome sequence of Clostridium botulinum type B strain Osaka05.</title>
        <authorList>
            <person name="Sakaguchi Y."/>
            <person name="Hosomi K."/>
            <person name="Uchiyama J."/>
            <person name="Ogura Y."/>
            <person name="Sakaguchi M."/>
            <person name="Kohda T."/>
            <person name="Mukamoto M."/>
            <person name="Misawa N."/>
            <person name="Matsuzaki S."/>
            <person name="Hayashi T."/>
            <person name="Kozaki S."/>
        </authorList>
    </citation>
    <scope>NUCLEOTIDE SEQUENCE</scope>
    <source>
        <strain evidence="1">Osaka05</strain>
    </source>
</reference>
<dbReference type="EMBL" id="BA000059">
    <property type="protein sequence ID" value="BAO05176.1"/>
    <property type="molecule type" value="Genomic_DNA"/>
</dbReference>
<dbReference type="AlphaFoldDB" id="A0A060N3T4"/>
<dbReference type="Proteomes" id="UP000054164">
    <property type="component" value="Unassembled WGS sequence"/>
</dbReference>
<gene>
    <name evidence="1" type="ORF">CBO05P2_151</name>
</gene>
<dbReference type="HOGENOM" id="CLU_1977657_0_0_9"/>